<feature type="region of interest" description="Disordered" evidence="8">
    <location>
        <begin position="302"/>
        <end position="353"/>
    </location>
</feature>
<keyword evidence="4 7" id="KW-0547">Nucleotide-binding</keyword>
<evidence type="ECO:0000256" key="1">
    <source>
        <dbReference type="ARBA" id="ARBA00012513"/>
    </source>
</evidence>
<dbReference type="Proteomes" id="UP000317638">
    <property type="component" value="Unassembled WGS sequence"/>
</dbReference>
<keyword evidence="9" id="KW-1133">Transmembrane helix</keyword>
<dbReference type="OrthoDB" id="5241055at2"/>
<dbReference type="GO" id="GO:0005524">
    <property type="term" value="F:ATP binding"/>
    <property type="evidence" value="ECO:0007669"/>
    <property type="project" value="UniProtKB-UniRule"/>
</dbReference>
<keyword evidence="12" id="KW-1185">Reference proteome</keyword>
<keyword evidence="6 7" id="KW-0067">ATP-binding</keyword>
<evidence type="ECO:0000259" key="10">
    <source>
        <dbReference type="PROSITE" id="PS50011"/>
    </source>
</evidence>
<dbReference type="PANTHER" id="PTHR43289:SF6">
    <property type="entry name" value="SERINE_THREONINE-PROTEIN KINASE NEKL-3"/>
    <property type="match status" value="1"/>
</dbReference>
<dbReference type="InterPro" id="IPR011009">
    <property type="entry name" value="Kinase-like_dom_sf"/>
</dbReference>
<sequence length="406" mass="44254">MRTRMPTYSADRHARRTHAVFTAADHSWATMTTMEMIGRYRVTGRIGSGSFATVYRGQDDSLEVAVAIKVLADNWAGNDDVRARFLAEARLLRRLADERVVRVYDIGTTDRNQPYFVMDLADGGSLESLRKRLVAPGLALRLCAEACRALDVLHRNQLVHRDVTPGNILLSNGPGGVRVMLADLGVAKSLLDEYRDTMTAGTPAYMAPEQARSTQLDQRSDLYSIACVTYAMLTGRPPFPAKSLQEVLDRNPAIPPQPIAAQLGAPPLLDAVLASALSVDPNRRPQTALQLADALDRLADALPGGDEFRPRRMAASHNPGTPASAPSMPNAPAPSVVAVSGGHQSGSLHPRSQTPMVMLDNYIGKDRYRPKKSKERHSPLFYAWVVLSAAALLGLTMWATIHFLTT</sequence>
<evidence type="ECO:0000256" key="2">
    <source>
        <dbReference type="ARBA" id="ARBA00022527"/>
    </source>
</evidence>
<comment type="caution">
    <text evidence="11">The sequence shown here is derived from an EMBL/GenBank/DDBJ whole genome shotgun (WGS) entry which is preliminary data.</text>
</comment>
<dbReference type="AlphaFoldDB" id="A0A553K4Y5"/>
<dbReference type="Gene3D" id="1.10.510.10">
    <property type="entry name" value="Transferase(Phosphotransferase) domain 1"/>
    <property type="match status" value="1"/>
</dbReference>
<evidence type="ECO:0000256" key="7">
    <source>
        <dbReference type="PROSITE-ProRule" id="PRU10141"/>
    </source>
</evidence>
<name>A0A553K4Y5_9ACTN</name>
<dbReference type="CDD" id="cd14014">
    <property type="entry name" value="STKc_PknB_like"/>
    <property type="match status" value="1"/>
</dbReference>
<evidence type="ECO:0000313" key="11">
    <source>
        <dbReference type="EMBL" id="TRY19764.1"/>
    </source>
</evidence>
<dbReference type="PROSITE" id="PS00109">
    <property type="entry name" value="PROTEIN_KINASE_TYR"/>
    <property type="match status" value="1"/>
</dbReference>
<feature type="compositionally biased region" description="Low complexity" evidence="8">
    <location>
        <begin position="322"/>
        <end position="340"/>
    </location>
</feature>
<evidence type="ECO:0000313" key="12">
    <source>
        <dbReference type="Proteomes" id="UP000317638"/>
    </source>
</evidence>
<dbReference type="InterPro" id="IPR008266">
    <property type="entry name" value="Tyr_kinase_AS"/>
</dbReference>
<gene>
    <name evidence="11" type="ORF">FOJ82_02470</name>
</gene>
<dbReference type="EC" id="2.7.11.1" evidence="1"/>
<evidence type="ECO:0000256" key="6">
    <source>
        <dbReference type="ARBA" id="ARBA00022840"/>
    </source>
</evidence>
<dbReference type="SUPFAM" id="SSF56112">
    <property type="entry name" value="Protein kinase-like (PK-like)"/>
    <property type="match status" value="1"/>
</dbReference>
<organism evidence="11 12">
    <name type="scientific">Tessaracoccus rhinocerotis</name>
    <dbReference type="NCBI Taxonomy" id="1689449"/>
    <lineage>
        <taxon>Bacteria</taxon>
        <taxon>Bacillati</taxon>
        <taxon>Actinomycetota</taxon>
        <taxon>Actinomycetes</taxon>
        <taxon>Propionibacteriales</taxon>
        <taxon>Propionibacteriaceae</taxon>
        <taxon>Tessaracoccus</taxon>
    </lineage>
</organism>
<dbReference type="PROSITE" id="PS00107">
    <property type="entry name" value="PROTEIN_KINASE_ATP"/>
    <property type="match status" value="1"/>
</dbReference>
<dbReference type="InterPro" id="IPR017441">
    <property type="entry name" value="Protein_kinase_ATP_BS"/>
</dbReference>
<keyword evidence="5 11" id="KW-0418">Kinase</keyword>
<dbReference type="PANTHER" id="PTHR43289">
    <property type="entry name" value="MITOGEN-ACTIVATED PROTEIN KINASE KINASE KINASE 20-RELATED"/>
    <property type="match status" value="1"/>
</dbReference>
<accession>A0A553K4Y5</accession>
<keyword evidence="2 11" id="KW-0723">Serine/threonine-protein kinase</keyword>
<reference evidence="11 12" key="1">
    <citation type="submission" date="2019-07" db="EMBL/GenBank/DDBJ databases">
        <authorList>
            <person name="Zhou L.-Y."/>
        </authorList>
    </citation>
    <scope>NUCLEOTIDE SEQUENCE [LARGE SCALE GENOMIC DNA]</scope>
    <source>
        <strain evidence="11 12">YIM 101269</strain>
    </source>
</reference>
<dbReference type="Gene3D" id="3.30.200.20">
    <property type="entry name" value="Phosphorylase Kinase, domain 1"/>
    <property type="match status" value="1"/>
</dbReference>
<evidence type="ECO:0000256" key="5">
    <source>
        <dbReference type="ARBA" id="ARBA00022777"/>
    </source>
</evidence>
<evidence type="ECO:0000256" key="9">
    <source>
        <dbReference type="SAM" id="Phobius"/>
    </source>
</evidence>
<feature type="transmembrane region" description="Helical" evidence="9">
    <location>
        <begin position="381"/>
        <end position="404"/>
    </location>
</feature>
<dbReference type="InterPro" id="IPR000719">
    <property type="entry name" value="Prot_kinase_dom"/>
</dbReference>
<keyword evidence="3" id="KW-0808">Transferase</keyword>
<keyword evidence="9" id="KW-0812">Transmembrane</keyword>
<feature type="domain" description="Protein kinase" evidence="10">
    <location>
        <begin position="40"/>
        <end position="298"/>
    </location>
</feature>
<evidence type="ECO:0000256" key="4">
    <source>
        <dbReference type="ARBA" id="ARBA00022741"/>
    </source>
</evidence>
<dbReference type="PROSITE" id="PS50011">
    <property type="entry name" value="PROTEIN_KINASE_DOM"/>
    <property type="match status" value="1"/>
</dbReference>
<evidence type="ECO:0000256" key="8">
    <source>
        <dbReference type="SAM" id="MobiDB-lite"/>
    </source>
</evidence>
<protein>
    <recommendedName>
        <fullName evidence="1">non-specific serine/threonine protein kinase</fullName>
        <ecNumber evidence="1">2.7.11.1</ecNumber>
    </recommendedName>
</protein>
<evidence type="ECO:0000256" key="3">
    <source>
        <dbReference type="ARBA" id="ARBA00022679"/>
    </source>
</evidence>
<dbReference type="GO" id="GO:0004674">
    <property type="term" value="F:protein serine/threonine kinase activity"/>
    <property type="evidence" value="ECO:0007669"/>
    <property type="project" value="UniProtKB-KW"/>
</dbReference>
<feature type="binding site" evidence="7">
    <location>
        <position position="69"/>
    </location>
    <ligand>
        <name>ATP</name>
        <dbReference type="ChEBI" id="CHEBI:30616"/>
    </ligand>
</feature>
<dbReference type="EMBL" id="VKKG01000001">
    <property type="protein sequence ID" value="TRY19764.1"/>
    <property type="molecule type" value="Genomic_DNA"/>
</dbReference>
<proteinExistence type="predicted"/>
<dbReference type="Pfam" id="PF00069">
    <property type="entry name" value="Pkinase"/>
    <property type="match status" value="1"/>
</dbReference>
<keyword evidence="9" id="KW-0472">Membrane</keyword>